<feature type="non-terminal residue" evidence="1">
    <location>
        <position position="321"/>
    </location>
</feature>
<dbReference type="Proteomes" id="UP001258017">
    <property type="component" value="Unassembled WGS sequence"/>
</dbReference>
<organism evidence="1 2">
    <name type="scientific">Odynerus spinipes</name>
    <dbReference type="NCBI Taxonomy" id="1348599"/>
    <lineage>
        <taxon>Eukaryota</taxon>
        <taxon>Metazoa</taxon>
        <taxon>Ecdysozoa</taxon>
        <taxon>Arthropoda</taxon>
        <taxon>Hexapoda</taxon>
        <taxon>Insecta</taxon>
        <taxon>Pterygota</taxon>
        <taxon>Neoptera</taxon>
        <taxon>Endopterygota</taxon>
        <taxon>Hymenoptera</taxon>
        <taxon>Apocrita</taxon>
        <taxon>Aculeata</taxon>
        <taxon>Vespoidea</taxon>
        <taxon>Vespidae</taxon>
        <taxon>Eumeninae</taxon>
        <taxon>Odynerus</taxon>
    </lineage>
</organism>
<sequence>MPAINCGYCRRFVGTDDLISLCPNHGHGFHRGCVKRQLGISPNAELPSLSTIRCISCHRSQEDRAGAVSDRDPGEGDGGETSPHFQALTSVVTRLSTEVANLSSTLNSLKEILGQIQFDIGGCRSEIAGVSARLSGIDARLSSLEAISTTVVSRCDELECRVDATNSCMGSLESDMERRLGALESFNSSASSDSSSESSTAALMRRIQSLEIKQVESCLIISGLPDSQDRDDSLLFMHVASKLGVNLTSSDVMECSRVRSTTNSDKPRALFIRLRLTSLRDSLLSAKRRKGALRVRDLTMTATSDATSNRLIYINEFIPRN</sequence>
<keyword evidence="2" id="KW-1185">Reference proteome</keyword>
<evidence type="ECO:0000313" key="1">
    <source>
        <dbReference type="EMBL" id="KAK2579074.1"/>
    </source>
</evidence>
<dbReference type="EMBL" id="JAIFRP010000112">
    <property type="protein sequence ID" value="KAK2579074.1"/>
    <property type="molecule type" value="Genomic_DNA"/>
</dbReference>
<dbReference type="Gene3D" id="1.20.5.340">
    <property type="match status" value="1"/>
</dbReference>
<accession>A0AAD9RG14</accession>
<dbReference type="AlphaFoldDB" id="A0AAD9RG14"/>
<evidence type="ECO:0000313" key="2">
    <source>
        <dbReference type="Proteomes" id="UP001258017"/>
    </source>
</evidence>
<proteinExistence type="predicted"/>
<reference evidence="1" key="2">
    <citation type="journal article" date="2023" name="Commun. Biol.">
        <title>Intrasexual cuticular hydrocarbon dimorphism in a wasp sheds light on hydrocarbon biosynthesis genes in Hymenoptera.</title>
        <authorList>
            <person name="Moris V.C."/>
            <person name="Podsiadlowski L."/>
            <person name="Martin S."/>
            <person name="Oeyen J.P."/>
            <person name="Donath A."/>
            <person name="Petersen M."/>
            <person name="Wilbrandt J."/>
            <person name="Misof B."/>
            <person name="Liedtke D."/>
            <person name="Thamm M."/>
            <person name="Scheiner R."/>
            <person name="Schmitt T."/>
            <person name="Niehuis O."/>
        </authorList>
    </citation>
    <scope>NUCLEOTIDE SEQUENCE</scope>
    <source>
        <strain evidence="1">GBR_01_08_01A</strain>
    </source>
</reference>
<reference evidence="1" key="1">
    <citation type="submission" date="2021-08" db="EMBL/GenBank/DDBJ databases">
        <authorList>
            <person name="Misof B."/>
            <person name="Oliver O."/>
            <person name="Podsiadlowski L."/>
            <person name="Donath A."/>
            <person name="Peters R."/>
            <person name="Mayer C."/>
            <person name="Rust J."/>
            <person name="Gunkel S."/>
            <person name="Lesny P."/>
            <person name="Martin S."/>
            <person name="Oeyen J.P."/>
            <person name="Petersen M."/>
            <person name="Panagiotis P."/>
            <person name="Wilbrandt J."/>
            <person name="Tanja T."/>
        </authorList>
    </citation>
    <scope>NUCLEOTIDE SEQUENCE</scope>
    <source>
        <strain evidence="1">GBR_01_08_01A</strain>
        <tissue evidence="1">Thorax + abdomen</tissue>
    </source>
</reference>
<gene>
    <name evidence="1" type="ORF">KPH14_012770</name>
</gene>
<comment type="caution">
    <text evidence="1">The sequence shown here is derived from an EMBL/GenBank/DDBJ whole genome shotgun (WGS) entry which is preliminary data.</text>
</comment>
<protein>
    <submittedName>
        <fullName evidence="1">Uncharacterized protein</fullName>
    </submittedName>
</protein>
<name>A0AAD9RG14_9HYME</name>